<dbReference type="SUPFAM" id="SSF56712">
    <property type="entry name" value="Prokaryotic type I DNA topoisomerase"/>
    <property type="match status" value="1"/>
</dbReference>
<evidence type="ECO:0000256" key="1">
    <source>
        <dbReference type="ARBA" id="ARBA00000213"/>
    </source>
</evidence>
<evidence type="ECO:0000313" key="13">
    <source>
        <dbReference type="EMBL" id="PIY95007.1"/>
    </source>
</evidence>
<evidence type="ECO:0000256" key="3">
    <source>
        <dbReference type="ARBA" id="ARBA00022723"/>
    </source>
</evidence>
<feature type="active site" description="O-(5'-phospho-DNA)-tyrosine intermediate" evidence="10">
    <location>
        <position position="300"/>
    </location>
</feature>
<evidence type="ECO:0000256" key="2">
    <source>
        <dbReference type="ARBA" id="ARBA00009446"/>
    </source>
</evidence>
<dbReference type="GO" id="GO:0005694">
    <property type="term" value="C:chromosome"/>
    <property type="evidence" value="ECO:0007669"/>
    <property type="project" value="InterPro"/>
</dbReference>
<dbReference type="SMART" id="SM00493">
    <property type="entry name" value="TOPRIM"/>
    <property type="match status" value="1"/>
</dbReference>
<dbReference type="Gene3D" id="3.30.65.10">
    <property type="entry name" value="Bacterial Topoisomerase I, domain 1"/>
    <property type="match status" value="3"/>
</dbReference>
<dbReference type="InterPro" id="IPR034149">
    <property type="entry name" value="TOPRIM_TopoI"/>
</dbReference>
<evidence type="ECO:0000256" key="5">
    <source>
        <dbReference type="ARBA" id="ARBA00022833"/>
    </source>
</evidence>
<keyword evidence="6" id="KW-0460">Magnesium</keyword>
<evidence type="ECO:0000256" key="10">
    <source>
        <dbReference type="HAMAP-Rule" id="MF_00952"/>
    </source>
</evidence>
<gene>
    <name evidence="10" type="primary">topA</name>
    <name evidence="13" type="ORF">COY67_01575</name>
</gene>
<keyword evidence="5" id="KW-0862">Zinc</keyword>
<comment type="subunit">
    <text evidence="10">Monomer.</text>
</comment>
<dbReference type="PANTHER" id="PTHR42785:SF1">
    <property type="entry name" value="DNA TOPOISOMERASE"/>
    <property type="match status" value="1"/>
</dbReference>
<feature type="site" description="Interaction with DNA" evidence="10">
    <location>
        <position position="139"/>
    </location>
</feature>
<dbReference type="EMBL" id="PFMC01000045">
    <property type="protein sequence ID" value="PIY95007.1"/>
    <property type="molecule type" value="Genomic_DNA"/>
</dbReference>
<dbReference type="InterPro" id="IPR000380">
    <property type="entry name" value="Topo_IA"/>
</dbReference>
<dbReference type="InterPro" id="IPR023406">
    <property type="entry name" value="Topo_IA_AS"/>
</dbReference>
<comment type="similarity">
    <text evidence="2 10">Belongs to the type IA topoisomerase family.</text>
</comment>
<feature type="site" description="Interaction with DNA" evidence="10">
    <location>
        <position position="302"/>
    </location>
</feature>
<dbReference type="InterPro" id="IPR023405">
    <property type="entry name" value="Topo_IA_core_domain"/>
</dbReference>
<dbReference type="InterPro" id="IPR003602">
    <property type="entry name" value="Topo_IA_DNA-bd_dom"/>
</dbReference>
<dbReference type="InterPro" id="IPR013824">
    <property type="entry name" value="Topo_IA_cen_sub1"/>
</dbReference>
<dbReference type="PANTHER" id="PTHR42785">
    <property type="entry name" value="DNA TOPOISOMERASE, TYPE IA, CORE"/>
    <property type="match status" value="1"/>
</dbReference>
<reference evidence="14" key="1">
    <citation type="submission" date="2017-09" db="EMBL/GenBank/DDBJ databases">
        <title>Depth-based differentiation of microbial function through sediment-hosted aquifers and enrichment of novel symbionts in the deep terrestrial subsurface.</title>
        <authorList>
            <person name="Probst A.J."/>
            <person name="Ladd B."/>
            <person name="Jarett J.K."/>
            <person name="Geller-Mcgrath D.E."/>
            <person name="Sieber C.M.K."/>
            <person name="Emerson J.B."/>
            <person name="Anantharaman K."/>
            <person name="Thomas B.C."/>
            <person name="Malmstrom R."/>
            <person name="Stieglmeier M."/>
            <person name="Klingl A."/>
            <person name="Woyke T."/>
            <person name="Ryan C.M."/>
            <person name="Banfield J.F."/>
        </authorList>
    </citation>
    <scope>NUCLEOTIDE SEQUENCE [LARGE SCALE GENOMIC DNA]</scope>
</reference>
<dbReference type="Pfam" id="PF01131">
    <property type="entry name" value="Topoisom_bac"/>
    <property type="match status" value="1"/>
</dbReference>
<dbReference type="PROSITE" id="PS00396">
    <property type="entry name" value="TOPO_IA_1"/>
    <property type="match status" value="1"/>
</dbReference>
<dbReference type="GO" id="GO:0003677">
    <property type="term" value="F:DNA binding"/>
    <property type="evidence" value="ECO:0007669"/>
    <property type="project" value="UniProtKB-KW"/>
</dbReference>
<comment type="function">
    <text evidence="10">Releases the supercoiling and torsional tension of DNA, which is introduced during the DNA replication and transcription, by transiently cleaving and rejoining one strand of the DNA duplex. Introduces a single-strand break via transesterification at a target site in duplex DNA. The scissile phosphodiester is attacked by the catalytic tyrosine of the enzyme, resulting in the formation of a DNA-(5'-phosphotyrosyl)-enzyme intermediate and the expulsion of a 3'-OH DNA strand. The free DNA strand then undergoes passage around the unbroken strand, thus removing DNA supercoils. Finally, in the religation step, the DNA 3'-OH attacks the covalent intermediate to expel the active-site tyrosine and restore the DNA phosphodiester backbone.</text>
</comment>
<keyword evidence="4" id="KW-0863">Zinc-finger</keyword>
<evidence type="ECO:0000259" key="11">
    <source>
        <dbReference type="PROSITE" id="PS50880"/>
    </source>
</evidence>
<evidence type="ECO:0000256" key="8">
    <source>
        <dbReference type="ARBA" id="ARBA00023125"/>
    </source>
</evidence>
<dbReference type="PROSITE" id="PS52039">
    <property type="entry name" value="TOPO_IA_2"/>
    <property type="match status" value="1"/>
</dbReference>
<feature type="site" description="Interaction with DNA" evidence="10">
    <location>
        <position position="486"/>
    </location>
</feature>
<dbReference type="InterPro" id="IPR005733">
    <property type="entry name" value="TopoI_bac-type"/>
</dbReference>
<dbReference type="SMART" id="SM00436">
    <property type="entry name" value="TOP1Bc"/>
    <property type="match status" value="1"/>
</dbReference>
<dbReference type="InterPro" id="IPR013826">
    <property type="entry name" value="Topo_IA_cen_sub3"/>
</dbReference>
<dbReference type="InterPro" id="IPR003601">
    <property type="entry name" value="Topo_IA_2"/>
</dbReference>
<protein>
    <recommendedName>
        <fullName evidence="10">DNA topoisomerase 1</fullName>
        <ecNumber evidence="10">5.6.2.1</ecNumber>
    </recommendedName>
    <alternativeName>
        <fullName evidence="10">DNA topoisomerase I</fullName>
    </alternativeName>
</protein>
<dbReference type="Gene3D" id="2.70.20.10">
    <property type="entry name" value="Topoisomerase I, domain 3"/>
    <property type="match status" value="1"/>
</dbReference>
<dbReference type="GO" id="GO:0003917">
    <property type="term" value="F:DNA topoisomerase type I (single strand cut, ATP-independent) activity"/>
    <property type="evidence" value="ECO:0007669"/>
    <property type="project" value="UniProtKB-UniRule"/>
</dbReference>
<dbReference type="Gene3D" id="1.10.460.10">
    <property type="entry name" value="Topoisomerase I, domain 2"/>
    <property type="match status" value="1"/>
</dbReference>
<dbReference type="GO" id="GO:0008270">
    <property type="term" value="F:zinc ion binding"/>
    <property type="evidence" value="ECO:0007669"/>
    <property type="project" value="UniProtKB-KW"/>
</dbReference>
<dbReference type="CDD" id="cd00186">
    <property type="entry name" value="TOP1Ac"/>
    <property type="match status" value="1"/>
</dbReference>
<feature type="domain" description="Topo IA-type catalytic" evidence="12">
    <location>
        <begin position="128"/>
        <end position="555"/>
    </location>
</feature>
<dbReference type="CDD" id="cd03363">
    <property type="entry name" value="TOPRIM_TopoIA_TopoI"/>
    <property type="match status" value="1"/>
</dbReference>
<evidence type="ECO:0000256" key="7">
    <source>
        <dbReference type="ARBA" id="ARBA00023029"/>
    </source>
</evidence>
<dbReference type="AlphaFoldDB" id="A0A2M7REI9"/>
<dbReference type="Gene3D" id="1.10.290.10">
    <property type="entry name" value="Topoisomerase I, domain 4"/>
    <property type="match status" value="1"/>
</dbReference>
<name>A0A2M7REI9_9BACT</name>
<sequence length="730" mass="82892">MKKNLLIVESPTKAKTIAKFLDKNWQVESSFGHLRDLPKSKMGIDIEHNFEPQYVIPTKTKKKVTELKKLADQADFIYYATDEDREGEAIAWHLDEILKHPKNTARISFHEITKDAVLEAVATPHTINQNLVNAQQARRILDRLVGYELSPFLWKKVARGLSAGRVQSVCVRLVVEREREIAAFNAEEYWTIEAIFDKDNNTIKATLYQTPTKVLKKFDINNQKDADQILAELTDQNFKISKIEQKETKRYPNPPFTTSTLQQTANRVLGFSAKQTMMLAQQLYEGMAIGSKGSIGLITYMRTDSLTLSDKFVAGAENYLVNKLGKEYFKATHYKTKSKLAQEAHEAIRPTDPALDPENVREYLNNNQFKLYKLIWQRAVASQMSAAKVHSTTVFIASDNEYIFKAKGQVITFPGWLAIIPTGAGEEILPELKEADSLKNISLEAKQHFTEPPARYSEAGLIKILEEYGIGRPSTYAPTIATIQVRKYVIKEEKRLKPTEIGILVNDLLVEHFNQIVDYEFTAKLEADLDDIALGDKEWQPIIKDFYMPFKDNLIKKDTEIDKKELTEETTDEKCDKCNSPMVIKLGRFGKFMACSNYPDCKNTKQLGDDGKPEEEEKIEEPCDKCGKPMVVKHGRFGKFIACSGYPDCKNIKNVENKTGVKCPECGKGEIVEKRSKAGKVFFACNQYPDCKHALWSKPTGDKCPECKSLLVFGPKDTVKCSTKECKYTK</sequence>
<dbReference type="SUPFAM" id="SSF57783">
    <property type="entry name" value="Zinc beta-ribbon"/>
    <property type="match status" value="2"/>
</dbReference>
<feature type="domain" description="Toprim" evidence="11">
    <location>
        <begin position="3"/>
        <end position="113"/>
    </location>
</feature>
<evidence type="ECO:0000256" key="6">
    <source>
        <dbReference type="ARBA" id="ARBA00022842"/>
    </source>
</evidence>
<dbReference type="PROSITE" id="PS50880">
    <property type="entry name" value="TOPRIM"/>
    <property type="match status" value="1"/>
</dbReference>
<dbReference type="Pfam" id="PF01751">
    <property type="entry name" value="Toprim"/>
    <property type="match status" value="1"/>
</dbReference>
<dbReference type="Proteomes" id="UP000228689">
    <property type="component" value="Unassembled WGS sequence"/>
</dbReference>
<keyword evidence="9 10" id="KW-0413">Isomerase</keyword>
<keyword evidence="8 10" id="KW-0238">DNA-binding</keyword>
<dbReference type="InterPro" id="IPR006171">
    <property type="entry name" value="TOPRIM_dom"/>
</dbReference>
<dbReference type="InterPro" id="IPR013498">
    <property type="entry name" value="Topo_IA_Znf"/>
</dbReference>
<comment type="caution">
    <text evidence="13">The sequence shown here is derived from an EMBL/GenBank/DDBJ whole genome shotgun (WGS) entry which is preliminary data.</text>
</comment>
<evidence type="ECO:0000256" key="4">
    <source>
        <dbReference type="ARBA" id="ARBA00022771"/>
    </source>
</evidence>
<keyword evidence="3" id="KW-0479">Metal-binding</keyword>
<evidence type="ECO:0000256" key="9">
    <source>
        <dbReference type="ARBA" id="ARBA00023235"/>
    </source>
</evidence>
<comment type="catalytic activity">
    <reaction evidence="1 10">
        <text>ATP-independent breakage of single-stranded DNA, followed by passage and rejoining.</text>
        <dbReference type="EC" id="5.6.2.1"/>
    </reaction>
</comment>
<dbReference type="Gene3D" id="3.40.50.140">
    <property type="match status" value="1"/>
</dbReference>
<evidence type="ECO:0000313" key="14">
    <source>
        <dbReference type="Proteomes" id="UP000228689"/>
    </source>
</evidence>
<dbReference type="HAMAP" id="MF_00952">
    <property type="entry name" value="Topoisom_1_prok"/>
    <property type="match status" value="1"/>
</dbReference>
<dbReference type="InterPro" id="IPR013497">
    <property type="entry name" value="Topo_IA_cen"/>
</dbReference>
<dbReference type="SMART" id="SM00437">
    <property type="entry name" value="TOP1Ac"/>
    <property type="match status" value="1"/>
</dbReference>
<dbReference type="PRINTS" id="PR00417">
    <property type="entry name" value="PRTPISMRASEI"/>
</dbReference>
<dbReference type="InterPro" id="IPR013825">
    <property type="entry name" value="Topo_IA_cen_sub2"/>
</dbReference>
<evidence type="ECO:0000259" key="12">
    <source>
        <dbReference type="PROSITE" id="PS52039"/>
    </source>
</evidence>
<feature type="site" description="Interaction with DNA" evidence="10">
    <location>
        <position position="142"/>
    </location>
</feature>
<organism evidence="13 14">
    <name type="scientific">Candidatus Komeilibacteria bacterium CG_4_10_14_0_8_um_filter_37_78</name>
    <dbReference type="NCBI Taxonomy" id="1974471"/>
    <lineage>
        <taxon>Bacteria</taxon>
        <taxon>Candidatus Komeiliibacteriota</taxon>
    </lineage>
</organism>
<dbReference type="NCBIfam" id="TIGR01051">
    <property type="entry name" value="topA_bact"/>
    <property type="match status" value="1"/>
</dbReference>
<feature type="site" description="Interaction with DNA" evidence="10">
    <location>
        <position position="138"/>
    </location>
</feature>
<dbReference type="GO" id="GO:0006265">
    <property type="term" value="P:DNA topological change"/>
    <property type="evidence" value="ECO:0007669"/>
    <property type="project" value="UniProtKB-UniRule"/>
</dbReference>
<feature type="site" description="Interaction with DNA" evidence="10">
    <location>
        <position position="147"/>
    </location>
</feature>
<feature type="site" description="Interaction with DNA" evidence="10">
    <location>
        <position position="33"/>
    </location>
</feature>
<dbReference type="Pfam" id="PF01396">
    <property type="entry name" value="Zn_ribbon_Top1"/>
    <property type="match status" value="3"/>
</dbReference>
<proteinExistence type="inferred from homology"/>
<dbReference type="InterPro" id="IPR028612">
    <property type="entry name" value="Topoisom_1_IA"/>
</dbReference>
<feature type="region of interest" description="Interaction with DNA" evidence="10">
    <location>
        <begin position="162"/>
        <end position="167"/>
    </location>
</feature>
<accession>A0A2M7REI9</accession>
<keyword evidence="7 10" id="KW-0799">Topoisomerase</keyword>
<feature type="site" description="Interaction with DNA" evidence="10">
    <location>
        <position position="154"/>
    </location>
</feature>
<dbReference type="EC" id="5.6.2.1" evidence="10"/>